<comment type="similarity">
    <text evidence="2">Belongs to the nucleoside triphosphate pyrophosphohydrolase family.</text>
</comment>
<dbReference type="EC" id="3.6.1.8" evidence="3"/>
<dbReference type="PANTHER" id="PTHR30522:SF0">
    <property type="entry name" value="NUCLEOSIDE TRIPHOSPHATE PYROPHOSPHOHYDROLASE"/>
    <property type="match status" value="1"/>
</dbReference>
<dbReference type="InterPro" id="IPR011551">
    <property type="entry name" value="NTP_PyrPHydrolase_MazG"/>
</dbReference>
<dbReference type="NCBIfam" id="TIGR00444">
    <property type="entry name" value="mazG"/>
    <property type="match status" value="1"/>
</dbReference>
<comment type="catalytic activity">
    <reaction evidence="1">
        <text>ATP + H2O = AMP + diphosphate + H(+)</text>
        <dbReference type="Rhea" id="RHEA:14245"/>
        <dbReference type="ChEBI" id="CHEBI:15377"/>
        <dbReference type="ChEBI" id="CHEBI:15378"/>
        <dbReference type="ChEBI" id="CHEBI:30616"/>
        <dbReference type="ChEBI" id="CHEBI:33019"/>
        <dbReference type="ChEBI" id="CHEBI:456215"/>
        <dbReference type="EC" id="3.6.1.8"/>
    </reaction>
</comment>
<dbReference type="GO" id="GO:0046052">
    <property type="term" value="P:UTP catabolic process"/>
    <property type="evidence" value="ECO:0007669"/>
    <property type="project" value="TreeGrafter"/>
</dbReference>
<dbReference type="CDD" id="cd11528">
    <property type="entry name" value="NTP-PPase_MazG_Nterm"/>
    <property type="match status" value="1"/>
</dbReference>
<dbReference type="OrthoDB" id="9808939at2"/>
<gene>
    <name evidence="6" type="ORF">CUV01_08170</name>
</gene>
<dbReference type="GO" id="GO:0046081">
    <property type="term" value="P:dUTP catabolic process"/>
    <property type="evidence" value="ECO:0007669"/>
    <property type="project" value="TreeGrafter"/>
</dbReference>
<dbReference type="Pfam" id="PF03819">
    <property type="entry name" value="MazG"/>
    <property type="match status" value="2"/>
</dbReference>
<evidence type="ECO:0000313" key="7">
    <source>
        <dbReference type="Proteomes" id="UP000233742"/>
    </source>
</evidence>
<evidence type="ECO:0000256" key="2">
    <source>
        <dbReference type="ARBA" id="ARBA00061115"/>
    </source>
</evidence>
<dbReference type="PANTHER" id="PTHR30522">
    <property type="entry name" value="NUCLEOSIDE TRIPHOSPHATE PYROPHOSPHOHYDROLASE"/>
    <property type="match status" value="1"/>
</dbReference>
<dbReference type="GO" id="GO:0047693">
    <property type="term" value="F:ATP diphosphatase activity"/>
    <property type="evidence" value="ECO:0007669"/>
    <property type="project" value="UniProtKB-EC"/>
</dbReference>
<dbReference type="SUPFAM" id="SSF101386">
    <property type="entry name" value="all-alpha NTP pyrophosphatases"/>
    <property type="match status" value="2"/>
</dbReference>
<dbReference type="InterPro" id="IPR004518">
    <property type="entry name" value="MazG-like_dom"/>
</dbReference>
<dbReference type="GO" id="GO:0046061">
    <property type="term" value="P:dATP catabolic process"/>
    <property type="evidence" value="ECO:0007669"/>
    <property type="project" value="TreeGrafter"/>
</dbReference>
<sequence length="270" mass="29970">MRDTREAQAQIARLIGIMADLRDPDSGCPWDIEQDFASIAPYTIEEAHEVADAIDRAAWDEFPGELGDLLLQVVFHAQMADEQEMFDFADVARRISDKLVARHPHVYGDESRDKSAEQQVKDWETIKAAERAGKAEKGVLDGVALGLPALTRAIKLQNRAARVGFDWPCAADVLDKITEEAAELVEARDTLGPEALNEEFGDLMFVMANLARHLQIDPEQSLRAANAKFTRRFQAIEAALAAEGRRAEDSDLAEMDALWDAAKRVEKGRA</sequence>
<dbReference type="AlphaFoldDB" id="A0A2K9EGA0"/>
<dbReference type="FunFam" id="1.10.287.1080:FF:000001">
    <property type="entry name" value="Nucleoside triphosphate pyrophosphohydrolase"/>
    <property type="match status" value="1"/>
</dbReference>
<dbReference type="RefSeq" id="WP_101460039.1">
    <property type="nucleotide sequence ID" value="NZ_CP025408.1"/>
</dbReference>
<evidence type="ECO:0000256" key="4">
    <source>
        <dbReference type="ARBA" id="ARBA00074799"/>
    </source>
</evidence>
<dbReference type="FunFam" id="1.10.287.1080:FF:000003">
    <property type="entry name" value="Nucleoside triphosphate pyrophosphohydrolase"/>
    <property type="match status" value="1"/>
</dbReference>
<feature type="domain" description="NTP pyrophosphohydrolase MazG-like" evidence="5">
    <location>
        <begin position="34"/>
        <end position="106"/>
    </location>
</feature>
<reference evidence="6 7" key="1">
    <citation type="submission" date="2017-12" db="EMBL/GenBank/DDBJ databases">
        <authorList>
            <person name="Hurst M.R.H."/>
        </authorList>
    </citation>
    <scope>NUCLEOTIDE SEQUENCE [LARGE SCALE GENOMIC DNA]</scope>
    <source>
        <strain evidence="6 7">BM15</strain>
    </source>
</reference>
<name>A0A2K9EGA0_9RHOB</name>
<accession>A0A2K9EGA0</accession>
<dbReference type="KEGG" id="paro:CUV01_08170"/>
<dbReference type="GO" id="GO:0006950">
    <property type="term" value="P:response to stress"/>
    <property type="evidence" value="ECO:0007669"/>
    <property type="project" value="UniProtKB-ARBA"/>
</dbReference>
<dbReference type="GO" id="GO:0006203">
    <property type="term" value="P:dGTP catabolic process"/>
    <property type="evidence" value="ECO:0007669"/>
    <property type="project" value="TreeGrafter"/>
</dbReference>
<protein>
    <recommendedName>
        <fullName evidence="4">Nucleoside triphosphate pyrophosphohydrolase</fullName>
        <ecNumber evidence="3">3.6.1.8</ecNumber>
    </recommendedName>
</protein>
<dbReference type="Proteomes" id="UP000233742">
    <property type="component" value="Chromosome"/>
</dbReference>
<keyword evidence="6" id="KW-0378">Hydrolase</keyword>
<dbReference type="GO" id="GO:0046076">
    <property type="term" value="P:dTTP catabolic process"/>
    <property type="evidence" value="ECO:0007669"/>
    <property type="project" value="TreeGrafter"/>
</dbReference>
<organism evidence="6 7">
    <name type="scientific">Paracoccus tegillarcae</name>
    <dbReference type="NCBI Taxonomy" id="1529068"/>
    <lineage>
        <taxon>Bacteria</taxon>
        <taxon>Pseudomonadati</taxon>
        <taxon>Pseudomonadota</taxon>
        <taxon>Alphaproteobacteria</taxon>
        <taxon>Rhodobacterales</taxon>
        <taxon>Paracoccaceae</taxon>
        <taxon>Paracoccus</taxon>
    </lineage>
</organism>
<evidence type="ECO:0000259" key="5">
    <source>
        <dbReference type="Pfam" id="PF03819"/>
    </source>
</evidence>
<evidence type="ECO:0000256" key="1">
    <source>
        <dbReference type="ARBA" id="ARBA00052141"/>
    </source>
</evidence>
<evidence type="ECO:0000256" key="3">
    <source>
        <dbReference type="ARBA" id="ARBA00066372"/>
    </source>
</evidence>
<proteinExistence type="inferred from homology"/>
<dbReference type="GO" id="GO:0046047">
    <property type="term" value="P:TTP catabolic process"/>
    <property type="evidence" value="ECO:0007669"/>
    <property type="project" value="TreeGrafter"/>
</dbReference>
<keyword evidence="7" id="KW-1185">Reference proteome</keyword>
<feature type="domain" description="NTP pyrophosphohydrolase MazG-like" evidence="5">
    <location>
        <begin position="174"/>
        <end position="232"/>
    </location>
</feature>
<dbReference type="Gene3D" id="1.10.287.1080">
    <property type="entry name" value="MazG-like"/>
    <property type="match status" value="2"/>
</dbReference>
<dbReference type="CDD" id="cd11529">
    <property type="entry name" value="NTP-PPase_MazG_Cterm"/>
    <property type="match status" value="1"/>
</dbReference>
<dbReference type="InterPro" id="IPR048015">
    <property type="entry name" value="NTP-PPase_MazG-like_N"/>
</dbReference>
<dbReference type="InterPro" id="IPR048011">
    <property type="entry name" value="NTP-PPase_MazG-like_C"/>
</dbReference>
<evidence type="ECO:0000313" key="6">
    <source>
        <dbReference type="EMBL" id="AUH33369.1"/>
    </source>
</evidence>
<dbReference type="EMBL" id="CP025408">
    <property type="protein sequence ID" value="AUH33369.1"/>
    <property type="molecule type" value="Genomic_DNA"/>
</dbReference>
<dbReference type="NCBIfam" id="NF007113">
    <property type="entry name" value="PRK09562.1"/>
    <property type="match status" value="1"/>
</dbReference>